<evidence type="ECO:0000313" key="1">
    <source>
        <dbReference type="EMBL" id="CAI9919291.1"/>
    </source>
</evidence>
<dbReference type="AlphaFoldDB" id="A0AA86NHV1"/>
<dbReference type="Proteomes" id="UP001642409">
    <property type="component" value="Unassembled WGS sequence"/>
</dbReference>
<dbReference type="InterPro" id="IPR029063">
    <property type="entry name" value="SAM-dependent_MTases_sf"/>
</dbReference>
<keyword evidence="3" id="KW-1185">Reference proteome</keyword>
<dbReference type="GO" id="GO:0008168">
    <property type="term" value="F:methyltransferase activity"/>
    <property type="evidence" value="ECO:0007669"/>
    <property type="project" value="UniProtKB-KW"/>
</dbReference>
<dbReference type="GO" id="GO:0032259">
    <property type="term" value="P:methylation"/>
    <property type="evidence" value="ECO:0007669"/>
    <property type="project" value="UniProtKB-KW"/>
</dbReference>
<reference evidence="1" key="1">
    <citation type="submission" date="2023-06" db="EMBL/GenBank/DDBJ databases">
        <authorList>
            <person name="Kurt Z."/>
        </authorList>
    </citation>
    <scope>NUCLEOTIDE SEQUENCE</scope>
</reference>
<reference evidence="2 3" key="2">
    <citation type="submission" date="2024-07" db="EMBL/GenBank/DDBJ databases">
        <authorList>
            <person name="Akdeniz Z."/>
        </authorList>
    </citation>
    <scope>NUCLEOTIDE SEQUENCE [LARGE SCALE GENOMIC DNA]</scope>
</reference>
<dbReference type="EMBL" id="CATOUU010000171">
    <property type="protein sequence ID" value="CAI9919291.1"/>
    <property type="molecule type" value="Genomic_DNA"/>
</dbReference>
<dbReference type="SUPFAM" id="SSF53335">
    <property type="entry name" value="S-adenosyl-L-methionine-dependent methyltransferases"/>
    <property type="match status" value="1"/>
</dbReference>
<keyword evidence="1" id="KW-0489">Methyltransferase</keyword>
<dbReference type="InterPro" id="IPR019410">
    <property type="entry name" value="Methyltransf_16"/>
</dbReference>
<keyword evidence="1" id="KW-0808">Transferase</keyword>
<dbReference type="Pfam" id="PF10294">
    <property type="entry name" value="Methyltransf_16"/>
    <property type="match status" value="1"/>
</dbReference>
<protein>
    <submittedName>
        <fullName evidence="1">Methyltransferase</fullName>
    </submittedName>
</protein>
<evidence type="ECO:0000313" key="3">
    <source>
        <dbReference type="Proteomes" id="UP001642409"/>
    </source>
</evidence>
<accession>A0AA86NHV1</accession>
<comment type="caution">
    <text evidence="1">The sequence shown here is derived from an EMBL/GenBank/DDBJ whole genome shotgun (WGS) entry which is preliminary data.</text>
</comment>
<evidence type="ECO:0000313" key="2">
    <source>
        <dbReference type="EMBL" id="CAL5977848.1"/>
    </source>
</evidence>
<dbReference type="PANTHER" id="PTHR14614:SF159">
    <property type="entry name" value="METHYLTRANSFERASE"/>
    <property type="match status" value="1"/>
</dbReference>
<dbReference type="PANTHER" id="PTHR14614">
    <property type="entry name" value="HEPATOCELLULAR CARCINOMA-ASSOCIATED ANTIGEN"/>
    <property type="match status" value="1"/>
</dbReference>
<dbReference type="Gene3D" id="3.40.50.150">
    <property type="entry name" value="Vaccinia Virus protein VP39"/>
    <property type="match status" value="1"/>
</dbReference>
<gene>
    <name evidence="2" type="ORF">HINF_LOCUS4504</name>
    <name evidence="1" type="ORF">HINF_LOCUS6936</name>
</gene>
<dbReference type="EMBL" id="CAXDID020000008">
    <property type="protein sequence ID" value="CAL5977848.1"/>
    <property type="molecule type" value="Genomic_DNA"/>
</dbReference>
<organism evidence="1">
    <name type="scientific">Hexamita inflata</name>
    <dbReference type="NCBI Taxonomy" id="28002"/>
    <lineage>
        <taxon>Eukaryota</taxon>
        <taxon>Metamonada</taxon>
        <taxon>Diplomonadida</taxon>
        <taxon>Hexamitidae</taxon>
        <taxon>Hexamitinae</taxon>
        <taxon>Hexamita</taxon>
    </lineage>
</organism>
<sequence length="306" mass="35074">MQVEQLLSMQKQKIKRRVIRLSDSYPIKKSGAAKQNIFIREIPICSGGVGAGLWEAGEMMSRWIYRNSDAIKANFTGCLELGSGVGLTGIVMSTFIPTVMTDYKQALLQNLRYNIWSNSDCTDKDDLFNTPAEFTYFKSHAELIKQNAQIAYIDWFDLNQLNPPEEDFERAQLLPFNQSLNLINIISNKFNLIIGSELNYCVETVDALVNTLEKYLNKNGVFWEIISLFRGVGPKLFMTKLKNNGFEVEAREAEEYMYNGIESCQRKRNETYMMWTIYKKGTANVMTFGNGPLVDWENIEYTLAAE</sequence>
<name>A0AA86NHV1_9EUKA</name>
<proteinExistence type="predicted"/>